<evidence type="ECO:0000259" key="1">
    <source>
        <dbReference type="Pfam" id="PF13524"/>
    </source>
</evidence>
<proteinExistence type="predicted"/>
<dbReference type="GO" id="GO:0016740">
    <property type="term" value="F:transferase activity"/>
    <property type="evidence" value="ECO:0007669"/>
    <property type="project" value="UniProtKB-KW"/>
</dbReference>
<accession>A0A323V387</accession>
<reference evidence="2 3" key="1">
    <citation type="submission" date="2018-06" db="EMBL/GenBank/DDBJ databases">
        <title>Azoarcus communis strain SWub3 genome.</title>
        <authorList>
            <person name="Zorraquino Salvo V."/>
            <person name="Toubiana D."/>
            <person name="Blumwald E."/>
        </authorList>
    </citation>
    <scope>NUCLEOTIDE SEQUENCE [LARGE SCALE GENOMIC DNA]</scope>
    <source>
        <strain evidence="2 3">SWub3</strain>
    </source>
</reference>
<dbReference type="Pfam" id="PF13524">
    <property type="entry name" value="Glyco_trans_1_2"/>
    <property type="match status" value="1"/>
</dbReference>
<dbReference type="EMBL" id="QKOE01000001">
    <property type="protein sequence ID" value="PZA18520.1"/>
    <property type="molecule type" value="Genomic_DNA"/>
</dbReference>
<comment type="caution">
    <text evidence="2">The sequence shown here is derived from an EMBL/GenBank/DDBJ whole genome shotgun (WGS) entry which is preliminary data.</text>
</comment>
<dbReference type="InterPro" id="IPR055259">
    <property type="entry name" value="YkvP/CgeB_Glyco_trans-like"/>
</dbReference>
<keyword evidence="3" id="KW-1185">Reference proteome</keyword>
<dbReference type="OrthoDB" id="9178495at2"/>
<evidence type="ECO:0000313" key="2">
    <source>
        <dbReference type="EMBL" id="PZA18520.1"/>
    </source>
</evidence>
<dbReference type="Proteomes" id="UP000248259">
    <property type="component" value="Unassembled WGS sequence"/>
</dbReference>
<evidence type="ECO:0000313" key="3">
    <source>
        <dbReference type="Proteomes" id="UP000248259"/>
    </source>
</evidence>
<organism evidence="2 3">
    <name type="scientific">Parazoarcus communis SWub3 = DSM 12120</name>
    <dbReference type="NCBI Taxonomy" id="1121029"/>
    <lineage>
        <taxon>Bacteria</taxon>
        <taxon>Pseudomonadati</taxon>
        <taxon>Pseudomonadota</taxon>
        <taxon>Betaproteobacteria</taxon>
        <taxon>Rhodocyclales</taxon>
        <taxon>Zoogloeaceae</taxon>
        <taxon>Parazoarcus</taxon>
    </lineage>
</organism>
<gene>
    <name evidence="2" type="ORF">DNK49_03070</name>
</gene>
<dbReference type="RefSeq" id="WP_110522819.1">
    <property type="nucleotide sequence ID" value="NZ_QKOE01000001.1"/>
</dbReference>
<protein>
    <submittedName>
        <fullName evidence="2">Glycosyltransferase family 1 protein</fullName>
    </submittedName>
</protein>
<name>A0A323V387_9RHOO</name>
<dbReference type="Gene3D" id="3.40.50.2000">
    <property type="entry name" value="Glycogen Phosphorylase B"/>
    <property type="match status" value="1"/>
</dbReference>
<dbReference type="SUPFAM" id="SSF53756">
    <property type="entry name" value="UDP-Glycosyltransferase/glycogen phosphorylase"/>
    <property type="match status" value="1"/>
</dbReference>
<keyword evidence="2" id="KW-0808">Transferase</keyword>
<dbReference type="AlphaFoldDB" id="A0A323V387"/>
<sequence>MKVLLLVQKEQRVILDRLYEGIAAHVDCDLRWLSDEEQADLRRYFRDRVELSRYTHIVFFLRFKKEIRQVSFIRTVPNLVILEHDAWQNYFPCKYQGKFSAHYRNLPAARVLCSGFQVAERLKAEGTDAVFVPKGYDQTLLRNLGNPRDIELGFVGSTKSGIYGERRAMLEDIARREPLQIVRTRSGDEYLQMLNRIRFFVSADIGMGEYMIKNFEAMACGCVLLAYDQGEAENRALGFEDMHNLVLYRNVDELQAKLAMLRTQPDLASRIAAAGQALVERDYAFSRIGERCVEALQAPLRVAPALGFWARLRLRLGM</sequence>
<feature type="domain" description="Spore protein YkvP/CgeB glycosyl transferase-like" evidence="1">
    <location>
        <begin position="178"/>
        <end position="287"/>
    </location>
</feature>